<evidence type="ECO:0000256" key="3">
    <source>
        <dbReference type="PROSITE-ProRule" id="PRU00464"/>
    </source>
</evidence>
<dbReference type="PATRIC" id="fig|1276258.3.peg.811"/>
<dbReference type="GO" id="GO:0009117">
    <property type="term" value="P:nucleotide metabolic process"/>
    <property type="evidence" value="ECO:0007669"/>
    <property type="project" value="TreeGrafter"/>
</dbReference>
<dbReference type="STRING" id="1276258.SAPIS_v1c07890"/>
<dbReference type="Proteomes" id="UP000018550">
    <property type="component" value="Chromosome"/>
</dbReference>
<dbReference type="KEGG" id="sapi:SAPIS_v1c07890"/>
<evidence type="ECO:0000259" key="4">
    <source>
        <dbReference type="PROSITE" id="PS51084"/>
    </source>
</evidence>
<evidence type="ECO:0000313" key="5">
    <source>
        <dbReference type="EMBL" id="AHB36634.1"/>
    </source>
</evidence>
<dbReference type="GO" id="GO:0003824">
    <property type="term" value="F:catalytic activity"/>
    <property type="evidence" value="ECO:0007669"/>
    <property type="project" value="InterPro"/>
</dbReference>
<dbReference type="RefSeq" id="WP_023789917.1">
    <property type="nucleotide sequence ID" value="NC_022998.1"/>
</dbReference>
<keyword evidence="6" id="KW-1185">Reference proteome</keyword>
<evidence type="ECO:0000256" key="1">
    <source>
        <dbReference type="PIRSR" id="PIRSR601310-1"/>
    </source>
</evidence>
<protein>
    <submittedName>
        <fullName evidence="5">Histidine triad protein</fullName>
    </submittedName>
</protein>
<dbReference type="PANTHER" id="PTHR46648:SF1">
    <property type="entry name" value="ADENOSINE 5'-MONOPHOSPHORAMIDASE HNT1"/>
    <property type="match status" value="1"/>
</dbReference>
<dbReference type="InterPro" id="IPR001310">
    <property type="entry name" value="Histidine_triad_HIT"/>
</dbReference>
<feature type="active site" description="Tele-AMP-histidine intermediate" evidence="1">
    <location>
        <position position="101"/>
    </location>
</feature>
<dbReference type="OrthoDB" id="9784774at2"/>
<proteinExistence type="predicted"/>
<evidence type="ECO:0000256" key="2">
    <source>
        <dbReference type="PIRSR" id="PIRSR601310-3"/>
    </source>
</evidence>
<reference evidence="5 6" key="1">
    <citation type="journal article" date="2014" name="Genome Announc.">
        <title>Complete Genome Sequence of Spiroplasma apis B31T (ATCC 33834), a Bacterium Associated with May Disease of Honeybees (Apis mellifera).</title>
        <authorList>
            <person name="Ku C."/>
            <person name="Lo W.S."/>
            <person name="Chen L.L."/>
            <person name="Kuo C.H."/>
        </authorList>
    </citation>
    <scope>NUCLEOTIDE SEQUENCE [LARGE SCALE GENOMIC DNA]</scope>
    <source>
        <strain evidence="5">B31</strain>
    </source>
</reference>
<dbReference type="AlphaFoldDB" id="V5RJA1"/>
<accession>V5RJA1</accession>
<dbReference type="EMBL" id="CP006682">
    <property type="protein sequence ID" value="AHB36634.1"/>
    <property type="molecule type" value="Genomic_DNA"/>
</dbReference>
<dbReference type="PROSITE" id="PS51084">
    <property type="entry name" value="HIT_2"/>
    <property type="match status" value="1"/>
</dbReference>
<evidence type="ECO:0000313" key="6">
    <source>
        <dbReference type="Proteomes" id="UP000018550"/>
    </source>
</evidence>
<gene>
    <name evidence="5" type="primary">hit</name>
    <name evidence="5" type="ORF">SAPIS_v1c07890</name>
</gene>
<dbReference type="InterPro" id="IPR011146">
    <property type="entry name" value="HIT-like"/>
</dbReference>
<feature type="domain" description="HIT" evidence="4">
    <location>
        <begin position="5"/>
        <end position="115"/>
    </location>
</feature>
<dbReference type="PRINTS" id="PR00332">
    <property type="entry name" value="HISTRIAD"/>
</dbReference>
<dbReference type="eggNOG" id="COG0537">
    <property type="taxonomic scope" value="Bacteria"/>
</dbReference>
<dbReference type="InterPro" id="IPR036265">
    <property type="entry name" value="HIT-like_sf"/>
</dbReference>
<dbReference type="HOGENOM" id="CLU_056776_3_2_14"/>
<dbReference type="PANTHER" id="PTHR46648">
    <property type="entry name" value="HIT FAMILY PROTEIN 1"/>
    <property type="match status" value="1"/>
</dbReference>
<organism evidence="5 6">
    <name type="scientific">Spiroplasma apis B31</name>
    <dbReference type="NCBI Taxonomy" id="1276258"/>
    <lineage>
        <taxon>Bacteria</taxon>
        <taxon>Bacillati</taxon>
        <taxon>Mycoplasmatota</taxon>
        <taxon>Mollicutes</taxon>
        <taxon>Entomoplasmatales</taxon>
        <taxon>Spiroplasmataceae</taxon>
        <taxon>Spiroplasma</taxon>
    </lineage>
</organism>
<dbReference type="Pfam" id="PF01230">
    <property type="entry name" value="HIT"/>
    <property type="match status" value="1"/>
</dbReference>
<name>V5RJA1_SPIAP</name>
<dbReference type="SUPFAM" id="SSF54197">
    <property type="entry name" value="HIT-like"/>
    <property type="match status" value="1"/>
</dbReference>
<feature type="short sequence motif" description="Histidine triad motif" evidence="2 3">
    <location>
        <begin position="99"/>
        <end position="103"/>
    </location>
</feature>
<sequence length="137" mass="15759">MKDCIFCKISNKEIESNIIYENEFVLAFLDMFPNTDGHSLVIPKNHSNNLQETDDLFLKEVAIAKKQVAELLTKKLPMKPIGFNYVSNQGSDAYQSVFHYHEHIVPKYQKGEGLLFQINKDESKMSAISEIYKALKE</sequence>
<dbReference type="Gene3D" id="3.30.428.10">
    <property type="entry name" value="HIT-like"/>
    <property type="match status" value="1"/>
</dbReference>